<dbReference type="PROSITE" id="PS00297">
    <property type="entry name" value="HSP70_1"/>
    <property type="match status" value="1"/>
</dbReference>
<protein>
    <submittedName>
        <fullName evidence="4">Uncharacterized protein</fullName>
    </submittedName>
</protein>
<dbReference type="InterPro" id="IPR043129">
    <property type="entry name" value="ATPase_NBD"/>
</dbReference>
<keyword evidence="2 3" id="KW-0067">ATP-binding</keyword>
<reference evidence="4 5" key="1">
    <citation type="journal article" date="2018" name="Cell">
        <title>The Chara Genome: Secondary Complexity and Implications for Plant Terrestrialization.</title>
        <authorList>
            <person name="Nishiyama T."/>
            <person name="Sakayama H."/>
            <person name="Vries J.D."/>
            <person name="Buschmann H."/>
            <person name="Saint-Marcoux D."/>
            <person name="Ullrich K.K."/>
            <person name="Haas F.B."/>
            <person name="Vanderstraeten L."/>
            <person name="Becker D."/>
            <person name="Lang D."/>
            <person name="Vosolsobe S."/>
            <person name="Rombauts S."/>
            <person name="Wilhelmsson P.K.I."/>
            <person name="Janitza P."/>
            <person name="Kern R."/>
            <person name="Heyl A."/>
            <person name="Rumpler F."/>
            <person name="Villalobos L.I.A.C."/>
            <person name="Clay J.M."/>
            <person name="Skokan R."/>
            <person name="Toyoda A."/>
            <person name="Suzuki Y."/>
            <person name="Kagoshima H."/>
            <person name="Schijlen E."/>
            <person name="Tajeshwar N."/>
            <person name="Catarino B."/>
            <person name="Hetherington A.J."/>
            <person name="Saltykova A."/>
            <person name="Bonnot C."/>
            <person name="Breuninger H."/>
            <person name="Symeonidi A."/>
            <person name="Radhakrishnan G.V."/>
            <person name="Van Nieuwerburgh F."/>
            <person name="Deforce D."/>
            <person name="Chang C."/>
            <person name="Karol K.G."/>
            <person name="Hedrich R."/>
            <person name="Ulvskov P."/>
            <person name="Glockner G."/>
            <person name="Delwiche C.F."/>
            <person name="Petrasek J."/>
            <person name="Van de Peer Y."/>
            <person name="Friml J."/>
            <person name="Beilby M."/>
            <person name="Dolan L."/>
            <person name="Kohara Y."/>
            <person name="Sugano S."/>
            <person name="Fujiyama A."/>
            <person name="Delaux P.-M."/>
            <person name="Quint M."/>
            <person name="TheiBen G."/>
            <person name="Hagemann M."/>
            <person name="Harholt J."/>
            <person name="Dunand C."/>
            <person name="Zachgo S."/>
            <person name="Langdale J."/>
            <person name="Maumus F."/>
            <person name="Straeten D.V.D."/>
            <person name="Gould S.B."/>
            <person name="Rensing S.A."/>
        </authorList>
    </citation>
    <scope>NUCLEOTIDE SEQUENCE [LARGE SCALE GENOMIC DNA]</scope>
    <source>
        <strain evidence="4 5">S276</strain>
    </source>
</reference>
<dbReference type="SUPFAM" id="SSF100920">
    <property type="entry name" value="Heat shock protein 70kD (HSP70), peptide-binding domain"/>
    <property type="match status" value="1"/>
</dbReference>
<dbReference type="AlphaFoldDB" id="A0A388LU77"/>
<dbReference type="Pfam" id="PF00012">
    <property type="entry name" value="HSP70"/>
    <property type="match status" value="1"/>
</dbReference>
<evidence type="ECO:0000256" key="2">
    <source>
        <dbReference type="ARBA" id="ARBA00022840"/>
    </source>
</evidence>
<organism evidence="4 5">
    <name type="scientific">Chara braunii</name>
    <name type="common">Braun's stonewort</name>
    <dbReference type="NCBI Taxonomy" id="69332"/>
    <lineage>
        <taxon>Eukaryota</taxon>
        <taxon>Viridiplantae</taxon>
        <taxon>Streptophyta</taxon>
        <taxon>Charophyceae</taxon>
        <taxon>Charales</taxon>
        <taxon>Characeae</taxon>
        <taxon>Chara</taxon>
    </lineage>
</organism>
<keyword evidence="1 3" id="KW-0547">Nucleotide-binding</keyword>
<comment type="similarity">
    <text evidence="3">Belongs to the heat shock protein 70 family.</text>
</comment>
<dbReference type="InterPro" id="IPR013126">
    <property type="entry name" value="Hsp_70_fam"/>
</dbReference>
<evidence type="ECO:0000256" key="1">
    <source>
        <dbReference type="ARBA" id="ARBA00022741"/>
    </source>
</evidence>
<evidence type="ECO:0000256" key="3">
    <source>
        <dbReference type="RuleBase" id="RU003322"/>
    </source>
</evidence>
<sequence>MASRPVLGIDLGTSFCCAAVYRNKQVEIVPNGIGSRVTPSVVAFNGEKWLAGEAARMFGERHPERCVFEIKRVMGRSFLDPKLVQLRAMWPFEVEAGPTGGVLIRVPGASGEELLEPEEISAILLKEMKRIAENFLDGVLISDAVITVPAYFNDSQREATRKAGVLAGLNVLRLMNEPTAAALAYGYQRLIGKPSAGKNIMVFDLGGGTFDVSIIAVKERDGEECDFEVRAVEGESHLGGADIDNVLTRHVADEYERRTKQSILSHRQVRPRLRQAVVAVKHTLSFEEEAEIAFESEGVEFSMSIDRPRFECLNEHLFGKCIAVVEKALREAGIGKHEISEVVLAGGSTRIPRVQELLTKFFEGRRPLMTVHPDEVVAYGAAVQAGVLAPGLREEDRPAIAVEDITALSIGVKTTLGKMCVIIPKGSPIPAKGSKNFHFNKDDGTTIVFQLHEGERALCRHNRFFGELVQKGFLPLPGTGKAVSRIALEVDSDGIVRATAEATANHKEVGSKVEFQGVLRKDGALAAVTPEDGETDWEEMDKYITAALRSRRELRNLAWEIREHHFSKMTTAEKAKVNEVLNWLSSEVEPGFQSVYEGKVSKLIHLKREVENRPSPSFFHWYAWPWRP</sequence>
<dbReference type="Proteomes" id="UP000265515">
    <property type="component" value="Unassembled WGS sequence"/>
</dbReference>
<dbReference type="Gramene" id="GBG85876">
    <property type="protein sequence ID" value="GBG85876"/>
    <property type="gene ID" value="CBR_g40688"/>
</dbReference>
<dbReference type="PANTHER" id="PTHR19375">
    <property type="entry name" value="HEAT SHOCK PROTEIN 70KDA"/>
    <property type="match status" value="1"/>
</dbReference>
<keyword evidence="5" id="KW-1185">Reference proteome</keyword>
<dbReference type="PROSITE" id="PS01036">
    <property type="entry name" value="HSP70_3"/>
    <property type="match status" value="1"/>
</dbReference>
<name>A0A388LU77_CHABU</name>
<dbReference type="InterPro" id="IPR018181">
    <property type="entry name" value="Heat_shock_70_CS"/>
</dbReference>
<dbReference type="Gene3D" id="3.30.30.30">
    <property type="match status" value="1"/>
</dbReference>
<dbReference type="InterPro" id="IPR029047">
    <property type="entry name" value="HSP70_peptide-bd_sf"/>
</dbReference>
<dbReference type="Gene3D" id="3.90.640.10">
    <property type="entry name" value="Actin, Chain A, domain 4"/>
    <property type="match status" value="1"/>
</dbReference>
<dbReference type="CDD" id="cd24028">
    <property type="entry name" value="ASKHA_NBD_HSP70_HSPA1-like"/>
    <property type="match status" value="1"/>
</dbReference>
<dbReference type="EMBL" id="BFEA01000538">
    <property type="protein sequence ID" value="GBG85876.1"/>
    <property type="molecule type" value="Genomic_DNA"/>
</dbReference>
<comment type="caution">
    <text evidence="4">The sequence shown here is derived from an EMBL/GenBank/DDBJ whole genome shotgun (WGS) entry which is preliminary data.</text>
</comment>
<accession>A0A388LU77</accession>
<evidence type="ECO:0000313" key="5">
    <source>
        <dbReference type="Proteomes" id="UP000265515"/>
    </source>
</evidence>
<dbReference type="SUPFAM" id="SSF53067">
    <property type="entry name" value="Actin-like ATPase domain"/>
    <property type="match status" value="2"/>
</dbReference>
<proteinExistence type="inferred from homology"/>
<evidence type="ECO:0000313" key="4">
    <source>
        <dbReference type="EMBL" id="GBG85876.1"/>
    </source>
</evidence>
<dbReference type="PROSITE" id="PS00329">
    <property type="entry name" value="HSP70_2"/>
    <property type="match status" value="1"/>
</dbReference>
<dbReference type="PRINTS" id="PR00301">
    <property type="entry name" value="HEATSHOCK70"/>
</dbReference>
<dbReference type="GO" id="GO:0005524">
    <property type="term" value="F:ATP binding"/>
    <property type="evidence" value="ECO:0007669"/>
    <property type="project" value="UniProtKB-KW"/>
</dbReference>
<dbReference type="GO" id="GO:0140662">
    <property type="term" value="F:ATP-dependent protein folding chaperone"/>
    <property type="evidence" value="ECO:0007669"/>
    <property type="project" value="InterPro"/>
</dbReference>
<dbReference type="STRING" id="69332.A0A388LU77"/>
<dbReference type="Gene3D" id="3.30.420.40">
    <property type="match status" value="2"/>
</dbReference>
<dbReference type="Gene3D" id="2.60.34.10">
    <property type="entry name" value="Substrate Binding Domain Of DNAk, Chain A, domain 1"/>
    <property type="match status" value="1"/>
</dbReference>
<gene>
    <name evidence="4" type="ORF">CBR_g40688</name>
</gene>